<dbReference type="AlphaFoldDB" id="A0A6M3ME11"/>
<evidence type="ECO:0000313" key="3">
    <source>
        <dbReference type="EMBL" id="QJA99793.1"/>
    </source>
</evidence>
<dbReference type="SUPFAM" id="SSF53067">
    <property type="entry name" value="Actin-like ATPase domain"/>
    <property type="match status" value="2"/>
</dbReference>
<dbReference type="Pfam" id="PF17989">
    <property type="entry name" value="ALP_N"/>
    <property type="match status" value="1"/>
</dbReference>
<sequence length="328" mass="35285">MGTFVGLDIGYSNVISAHGTSDVDACDVVIRPAQATPLNSFPGDAGLREGEVVVDVDGEQWVAFAAPGRAQGGRELHEDYTASAAYKALFKGSLLLAAGEDDVIDRLVTGLPVSQARDKSYVDSLKARMVGTHQISAKRSIEVKSVEVVAQPIGTLTEIYCGGEHAEMVEESVVLIIDPGFFSVDWVLFDHRELVATSSNSSLKAMSVLLEACNEEIAKDYGGITGVEKIEHALQSGKETIMLYGKKIQIAEYMEKAASRIIPAVMTEIKQGLRFLKGRAVDCVVLGGGGASIYERFARQEFPEAQVLKPKNSVSSNAEGFWRIAIAQ</sequence>
<dbReference type="Gene3D" id="3.30.420.40">
    <property type="match status" value="2"/>
</dbReference>
<gene>
    <name evidence="3" type="ORF">MM171A00884_0005</name>
    <name evidence="4" type="ORF">MM171B00661_0005</name>
</gene>
<organism evidence="4">
    <name type="scientific">viral metagenome</name>
    <dbReference type="NCBI Taxonomy" id="1070528"/>
    <lineage>
        <taxon>unclassified sequences</taxon>
        <taxon>metagenomes</taxon>
        <taxon>organismal metagenomes</taxon>
    </lineage>
</organism>
<dbReference type="EMBL" id="MT143850">
    <property type="protein sequence ID" value="QJB03526.1"/>
    <property type="molecule type" value="Genomic_DNA"/>
</dbReference>
<evidence type="ECO:0000313" key="4">
    <source>
        <dbReference type="EMBL" id="QJB03526.1"/>
    </source>
</evidence>
<proteinExistence type="predicted"/>
<reference evidence="4" key="1">
    <citation type="submission" date="2020-03" db="EMBL/GenBank/DDBJ databases">
        <title>The deep terrestrial virosphere.</title>
        <authorList>
            <person name="Holmfeldt K."/>
            <person name="Nilsson E."/>
            <person name="Simone D."/>
            <person name="Lopez-Fernandez M."/>
            <person name="Wu X."/>
            <person name="de Brujin I."/>
            <person name="Lundin D."/>
            <person name="Andersson A."/>
            <person name="Bertilsson S."/>
            <person name="Dopson M."/>
        </authorList>
    </citation>
    <scope>NUCLEOTIDE SEQUENCE</scope>
    <source>
        <strain evidence="3">MM171A00884</strain>
        <strain evidence="4">MM171B00661</strain>
    </source>
</reference>
<evidence type="ECO:0000259" key="2">
    <source>
        <dbReference type="Pfam" id="PF21522"/>
    </source>
</evidence>
<dbReference type="Pfam" id="PF21522">
    <property type="entry name" value="MreB-like_C"/>
    <property type="match status" value="1"/>
</dbReference>
<name>A0A6M3ME11_9ZZZZ</name>
<dbReference type="EMBL" id="MT143668">
    <property type="protein sequence ID" value="QJA99793.1"/>
    <property type="molecule type" value="Genomic_DNA"/>
</dbReference>
<dbReference type="InterPro" id="IPR040607">
    <property type="entry name" value="ALP_N"/>
</dbReference>
<dbReference type="InterPro" id="IPR043129">
    <property type="entry name" value="ATPase_NBD"/>
</dbReference>
<accession>A0A6M3ME11</accession>
<evidence type="ECO:0000259" key="1">
    <source>
        <dbReference type="Pfam" id="PF17989"/>
    </source>
</evidence>
<feature type="domain" description="Actin-like protein N-terminal" evidence="1">
    <location>
        <begin position="6"/>
        <end position="154"/>
    </location>
</feature>
<protein>
    <submittedName>
        <fullName evidence="4">Uncharacterized protein</fullName>
    </submittedName>
</protein>
<dbReference type="InterPro" id="IPR049067">
    <property type="entry name" value="MreB-like_C"/>
</dbReference>
<feature type="domain" description="Actin homologue MreB-like C-terminal" evidence="2">
    <location>
        <begin position="176"/>
        <end position="294"/>
    </location>
</feature>